<evidence type="ECO:0000256" key="4">
    <source>
        <dbReference type="SAM" id="SignalP"/>
    </source>
</evidence>
<feature type="coiled-coil region" evidence="3">
    <location>
        <begin position="102"/>
        <end position="141"/>
    </location>
</feature>
<dbReference type="Pfam" id="PF25954">
    <property type="entry name" value="Beta-barrel_RND_2"/>
    <property type="match status" value="1"/>
</dbReference>
<feature type="chain" id="PRO_5021804169" evidence="4">
    <location>
        <begin position="20"/>
        <end position="342"/>
    </location>
</feature>
<dbReference type="PROSITE" id="PS51257">
    <property type="entry name" value="PROKAR_LIPOPROTEIN"/>
    <property type="match status" value="1"/>
</dbReference>
<sequence length="342" mass="36890">MRRAAMGQWTLLAVLLATAAGVGGCAADGAAPTGKAEGAASSAARTLRIDGEVFARETAALMPPSIDDVWQFNITQLAPDGAPVKQGEPVLGFDGSELMKRLMEKQSVLKEKQTQLDKLLLELAERERNEALATAEAVSLREKAERKTQQPEALIAGVQYRKLMVERRKAEQRQALIQRRQRLAAEQRVQERRLVGSEVAQLQGEVAVIQRSLGALNILAPRDGLMMHKSTWSGEKFDVGSQVWRGQGVAEIPDTRTLAVRAELPERDLAKVVLGAPARVVVEGGAGSALRGKVTRIGRAVRSKSRVKPVPILDLEITLSDRDSKLRPGQPVSVELGAGVGA</sequence>
<dbReference type="OrthoDB" id="7265739at2"/>
<dbReference type="PANTHER" id="PTHR32347">
    <property type="entry name" value="EFFLUX SYSTEM COMPONENT YKNX-RELATED"/>
    <property type="match status" value="1"/>
</dbReference>
<dbReference type="PANTHER" id="PTHR32347:SF23">
    <property type="entry name" value="BLL5650 PROTEIN"/>
    <property type="match status" value="1"/>
</dbReference>
<dbReference type="InterPro" id="IPR050465">
    <property type="entry name" value="UPF0194_transport"/>
</dbReference>
<keyword evidence="4" id="KW-0732">Signal</keyword>
<dbReference type="RefSeq" id="WP_144816277.1">
    <property type="nucleotide sequence ID" value="NZ_VLKP01000011.1"/>
</dbReference>
<comment type="subcellular location">
    <subcellularLocation>
        <location evidence="1">Cell envelope</location>
    </subcellularLocation>
</comment>
<reference evidence="6 7" key="1">
    <citation type="journal article" date="2015" name="Stand. Genomic Sci.">
        <title>Genomic Encyclopedia of Bacterial and Archaeal Type Strains, Phase III: the genomes of soil and plant-associated and newly described type strains.</title>
        <authorList>
            <person name="Whitman W.B."/>
            <person name="Woyke T."/>
            <person name="Klenk H.P."/>
            <person name="Zhou Y."/>
            <person name="Lilburn T.G."/>
            <person name="Beck B.J."/>
            <person name="De Vos P."/>
            <person name="Vandamme P."/>
            <person name="Eisen J.A."/>
            <person name="Garrity G."/>
            <person name="Hugenholtz P."/>
            <person name="Kyrpides N.C."/>
        </authorList>
    </citation>
    <scope>NUCLEOTIDE SEQUENCE [LARGE SCALE GENOMIC DNA]</scope>
    <source>
        <strain evidence="6 7">CGMCC 1.10136</strain>
    </source>
</reference>
<evidence type="ECO:0000256" key="2">
    <source>
        <dbReference type="ARBA" id="ARBA00023054"/>
    </source>
</evidence>
<gene>
    <name evidence="6" type="ORF">IP93_02560</name>
</gene>
<name>A0A562LK38_9GAMM</name>
<keyword evidence="2 3" id="KW-0175">Coiled coil</keyword>
<evidence type="ECO:0000256" key="3">
    <source>
        <dbReference type="SAM" id="Coils"/>
    </source>
</evidence>
<evidence type="ECO:0000313" key="6">
    <source>
        <dbReference type="EMBL" id="TWI07953.1"/>
    </source>
</evidence>
<organism evidence="6 7">
    <name type="scientific">Aerolutibacter ruishenii</name>
    <dbReference type="NCBI Taxonomy" id="686800"/>
    <lineage>
        <taxon>Bacteria</taxon>
        <taxon>Pseudomonadati</taxon>
        <taxon>Pseudomonadota</taxon>
        <taxon>Gammaproteobacteria</taxon>
        <taxon>Lysobacterales</taxon>
        <taxon>Lysobacteraceae</taxon>
        <taxon>Aerolutibacter</taxon>
    </lineage>
</organism>
<keyword evidence="7" id="KW-1185">Reference proteome</keyword>
<dbReference type="Gene3D" id="2.40.30.170">
    <property type="match status" value="1"/>
</dbReference>
<dbReference type="AlphaFoldDB" id="A0A562LK38"/>
<proteinExistence type="predicted"/>
<feature type="signal peptide" evidence="4">
    <location>
        <begin position="1"/>
        <end position="19"/>
    </location>
</feature>
<comment type="caution">
    <text evidence="6">The sequence shown here is derived from an EMBL/GenBank/DDBJ whole genome shotgun (WGS) entry which is preliminary data.</text>
</comment>
<dbReference type="EMBL" id="VLKP01000011">
    <property type="protein sequence ID" value="TWI07953.1"/>
    <property type="molecule type" value="Genomic_DNA"/>
</dbReference>
<protein>
    <submittedName>
        <fullName evidence="6">Multidrug resistance efflux pump</fullName>
    </submittedName>
</protein>
<evidence type="ECO:0000313" key="7">
    <source>
        <dbReference type="Proteomes" id="UP000316471"/>
    </source>
</evidence>
<dbReference type="InterPro" id="IPR058792">
    <property type="entry name" value="Beta-barrel_RND_2"/>
</dbReference>
<evidence type="ECO:0000259" key="5">
    <source>
        <dbReference type="Pfam" id="PF25954"/>
    </source>
</evidence>
<dbReference type="SUPFAM" id="SSF111369">
    <property type="entry name" value="HlyD-like secretion proteins"/>
    <property type="match status" value="1"/>
</dbReference>
<feature type="domain" description="CusB-like beta-barrel" evidence="5">
    <location>
        <begin position="260"/>
        <end position="338"/>
    </location>
</feature>
<dbReference type="Proteomes" id="UP000316471">
    <property type="component" value="Unassembled WGS sequence"/>
</dbReference>
<accession>A0A562LK38</accession>
<dbReference type="GO" id="GO:0030313">
    <property type="term" value="C:cell envelope"/>
    <property type="evidence" value="ECO:0007669"/>
    <property type="project" value="UniProtKB-SubCell"/>
</dbReference>
<evidence type="ECO:0000256" key="1">
    <source>
        <dbReference type="ARBA" id="ARBA00004196"/>
    </source>
</evidence>